<evidence type="ECO:0000313" key="1">
    <source>
        <dbReference type="EMBL" id="QJA68452.1"/>
    </source>
</evidence>
<reference evidence="1" key="1">
    <citation type="submission" date="2020-03" db="EMBL/GenBank/DDBJ databases">
        <title>The deep terrestrial virosphere.</title>
        <authorList>
            <person name="Holmfeldt K."/>
            <person name="Nilsson E."/>
            <person name="Simone D."/>
            <person name="Lopez-Fernandez M."/>
            <person name="Wu X."/>
            <person name="de Brujin I."/>
            <person name="Lundin D."/>
            <person name="Andersson A."/>
            <person name="Bertilsson S."/>
            <person name="Dopson M."/>
        </authorList>
    </citation>
    <scope>NUCLEOTIDE SEQUENCE</scope>
    <source>
        <strain evidence="1">MM415A06705</strain>
        <strain evidence="2">MM415B08389</strain>
    </source>
</reference>
<dbReference type="EMBL" id="MT143405">
    <property type="protein sequence ID" value="QJA96490.1"/>
    <property type="molecule type" value="Genomic_DNA"/>
</dbReference>
<protein>
    <submittedName>
        <fullName evidence="1">Uncharacterized protein</fullName>
    </submittedName>
</protein>
<evidence type="ECO:0000313" key="2">
    <source>
        <dbReference type="EMBL" id="QJA96490.1"/>
    </source>
</evidence>
<name>A0A6M3JHA5_9ZZZZ</name>
<gene>
    <name evidence="1" type="ORF">MM415A06705_0009</name>
    <name evidence="2" type="ORF">MM415B08389_0008</name>
</gene>
<dbReference type="AlphaFoldDB" id="A0A6M3JHA5"/>
<proteinExistence type="predicted"/>
<sequence>MKKGYFLLPLKDLEDIIRLKEGIHIVHAETYHKYPGVLYIYIEGDELESITVGNEVRGYYPHEILKEGENE</sequence>
<accession>A0A6M3JHA5</accession>
<dbReference type="EMBL" id="MT141618">
    <property type="protein sequence ID" value="QJA68452.1"/>
    <property type="molecule type" value="Genomic_DNA"/>
</dbReference>
<organism evidence="1">
    <name type="scientific">viral metagenome</name>
    <dbReference type="NCBI Taxonomy" id="1070528"/>
    <lineage>
        <taxon>unclassified sequences</taxon>
        <taxon>metagenomes</taxon>
        <taxon>organismal metagenomes</taxon>
    </lineage>
</organism>